<evidence type="ECO:0000256" key="1">
    <source>
        <dbReference type="SAM" id="Phobius"/>
    </source>
</evidence>
<comment type="caution">
    <text evidence="3">The sequence shown here is derived from an EMBL/GenBank/DDBJ whole genome shotgun (WGS) entry which is preliminary data.</text>
</comment>
<keyword evidence="4" id="KW-1185">Reference proteome</keyword>
<dbReference type="SUPFAM" id="SSF53474">
    <property type="entry name" value="alpha/beta-Hydrolases"/>
    <property type="match status" value="1"/>
</dbReference>
<dbReference type="GO" id="GO:0006629">
    <property type="term" value="P:lipid metabolic process"/>
    <property type="evidence" value="ECO:0007669"/>
    <property type="project" value="InterPro"/>
</dbReference>
<evidence type="ECO:0000313" key="3">
    <source>
        <dbReference type="EMBL" id="KAL1521472.1"/>
    </source>
</evidence>
<keyword evidence="1" id="KW-0812">Transmembrane</keyword>
<dbReference type="PANTHER" id="PTHR45856:SF11">
    <property type="entry name" value="FUNGAL LIPASE-LIKE DOMAIN-CONTAINING PROTEIN"/>
    <property type="match status" value="1"/>
</dbReference>
<dbReference type="AlphaFoldDB" id="A0AB34JJI7"/>
<dbReference type="InterPro" id="IPR002921">
    <property type="entry name" value="Fungal_lipase-type"/>
</dbReference>
<evidence type="ECO:0000313" key="4">
    <source>
        <dbReference type="Proteomes" id="UP001515480"/>
    </source>
</evidence>
<feature type="transmembrane region" description="Helical" evidence="1">
    <location>
        <begin position="41"/>
        <end position="61"/>
    </location>
</feature>
<reference evidence="3 4" key="1">
    <citation type="journal article" date="2024" name="Science">
        <title>Giant polyketide synthase enzymes in the biosynthesis of giant marine polyether toxins.</title>
        <authorList>
            <person name="Fallon T.R."/>
            <person name="Shende V.V."/>
            <person name="Wierzbicki I.H."/>
            <person name="Pendleton A.L."/>
            <person name="Watervoot N.F."/>
            <person name="Auber R.P."/>
            <person name="Gonzalez D.J."/>
            <person name="Wisecaver J.H."/>
            <person name="Moore B.S."/>
        </authorList>
    </citation>
    <scope>NUCLEOTIDE SEQUENCE [LARGE SCALE GENOMIC DNA]</scope>
    <source>
        <strain evidence="3 4">12B1</strain>
    </source>
</reference>
<feature type="domain" description="Fungal lipase-type" evidence="2">
    <location>
        <begin position="142"/>
        <end position="278"/>
    </location>
</feature>
<dbReference type="Proteomes" id="UP001515480">
    <property type="component" value="Unassembled WGS sequence"/>
</dbReference>
<sequence>MPYRSRRYRPDKIAEFYRRTEPDRNRRSCRWSIRPTSHASVTVYALMCLHASLMMCAGIAVRPDLHNITTPVFREGNDTVFDPARALKFTYFSSAAYCSLDSIASWSCKPCLMADPSFSPKAFWSPRTGMQAFVGMAAEGIIVAFRGSDNLENWIENLQFSKRSVYPKCAGCEVHSGFYETWLSVSDGVISEVMRLHALHPKSKIFLTGHSLGAAVAALCAAELGASSHSLGLPIAAVYNYGQPRVGNAAFASFYETGTHVSWRVTHWRDPVPHLPLEFMGFHHLTTEVFYNQDSSSFQVCDSSGEDPTCSNRFGIIANDISDHLHYLDPPVGEIGVCS</sequence>
<accession>A0AB34JJI7</accession>
<dbReference type="CDD" id="cd00519">
    <property type="entry name" value="Lipase_3"/>
    <property type="match status" value="1"/>
</dbReference>
<protein>
    <recommendedName>
        <fullName evidence="2">Fungal lipase-type domain-containing protein</fullName>
    </recommendedName>
</protein>
<gene>
    <name evidence="3" type="ORF">AB1Y20_021134</name>
</gene>
<organism evidence="3 4">
    <name type="scientific">Prymnesium parvum</name>
    <name type="common">Toxic golden alga</name>
    <dbReference type="NCBI Taxonomy" id="97485"/>
    <lineage>
        <taxon>Eukaryota</taxon>
        <taxon>Haptista</taxon>
        <taxon>Haptophyta</taxon>
        <taxon>Prymnesiophyceae</taxon>
        <taxon>Prymnesiales</taxon>
        <taxon>Prymnesiaceae</taxon>
        <taxon>Prymnesium</taxon>
    </lineage>
</organism>
<dbReference type="Pfam" id="PF01764">
    <property type="entry name" value="Lipase_3"/>
    <property type="match status" value="1"/>
</dbReference>
<dbReference type="EMBL" id="JBGBPQ010000007">
    <property type="protein sequence ID" value="KAL1521472.1"/>
    <property type="molecule type" value="Genomic_DNA"/>
</dbReference>
<proteinExistence type="predicted"/>
<keyword evidence="1" id="KW-1133">Transmembrane helix</keyword>
<dbReference type="PANTHER" id="PTHR45856">
    <property type="entry name" value="ALPHA/BETA-HYDROLASES SUPERFAMILY PROTEIN"/>
    <property type="match status" value="1"/>
</dbReference>
<dbReference type="Gene3D" id="3.40.50.1820">
    <property type="entry name" value="alpha/beta hydrolase"/>
    <property type="match status" value="1"/>
</dbReference>
<keyword evidence="1" id="KW-0472">Membrane</keyword>
<dbReference type="InterPro" id="IPR051218">
    <property type="entry name" value="Sec_MonoDiacylglyc_Lipase"/>
</dbReference>
<dbReference type="InterPro" id="IPR029058">
    <property type="entry name" value="AB_hydrolase_fold"/>
</dbReference>
<name>A0AB34JJI7_PRYPA</name>
<evidence type="ECO:0000259" key="2">
    <source>
        <dbReference type="Pfam" id="PF01764"/>
    </source>
</evidence>